<dbReference type="RefSeq" id="WP_060719692.1">
    <property type="nucleotide sequence ID" value="NZ_CP055265.1"/>
</dbReference>
<dbReference type="EMBL" id="QUSG01000004">
    <property type="protein sequence ID" value="KAA3528281.1"/>
    <property type="molecule type" value="Genomic_DNA"/>
</dbReference>
<dbReference type="PANTHER" id="PTHR10057">
    <property type="entry name" value="PERIPHERAL-TYPE BENZODIAZEPINE RECEPTOR"/>
    <property type="match status" value="1"/>
</dbReference>
<dbReference type="GO" id="GO:0033013">
    <property type="term" value="P:tetrapyrrole metabolic process"/>
    <property type="evidence" value="ECO:0007669"/>
    <property type="project" value="UniProtKB-ARBA"/>
</dbReference>
<comment type="subcellular location">
    <subcellularLocation>
        <location evidence="1">Membrane</location>
        <topology evidence="1">Multi-pass membrane protein</topology>
    </subcellularLocation>
</comment>
<keyword evidence="4 6" id="KW-1133">Transmembrane helix</keyword>
<comment type="caution">
    <text evidence="7">The sequence shown here is derived from an EMBL/GenBank/DDBJ whole genome shotgun (WGS) entry which is preliminary data.</text>
</comment>
<dbReference type="InterPro" id="IPR004307">
    <property type="entry name" value="TspO_MBR"/>
</dbReference>
<protein>
    <submittedName>
        <fullName evidence="7">Tryptophan-rich sensory protein</fullName>
    </submittedName>
</protein>
<evidence type="ECO:0000256" key="6">
    <source>
        <dbReference type="SAM" id="Phobius"/>
    </source>
</evidence>
<dbReference type="Pfam" id="PF03073">
    <property type="entry name" value="TspO_MBR"/>
    <property type="match status" value="1"/>
</dbReference>
<evidence type="ECO:0000256" key="4">
    <source>
        <dbReference type="ARBA" id="ARBA00022989"/>
    </source>
</evidence>
<reference evidence="7 8" key="1">
    <citation type="submission" date="2018-08" db="EMBL/GenBank/DDBJ databases">
        <title>Genome sequencing of Agrobacterium vitis strain ICMP 10754.</title>
        <authorList>
            <person name="Visnovsky S.B."/>
            <person name="Pitman A.R."/>
        </authorList>
    </citation>
    <scope>NUCLEOTIDE SEQUENCE [LARGE SCALE GENOMIC DNA]</scope>
    <source>
        <strain evidence="7 8">ICMP 10754</strain>
    </source>
</reference>
<feature type="transmembrane region" description="Helical" evidence="6">
    <location>
        <begin position="102"/>
        <end position="120"/>
    </location>
</feature>
<feature type="transmembrane region" description="Helical" evidence="6">
    <location>
        <begin position="132"/>
        <end position="153"/>
    </location>
</feature>
<evidence type="ECO:0000313" key="7">
    <source>
        <dbReference type="EMBL" id="KAA3528281.1"/>
    </source>
</evidence>
<sequence>MRNALNNLIFMAAVTGIGTMIGLTNLPGDWYDGLEKPFFNPPSWIFGPVWTVLYVLIGLAGARIWQRTRQSRGASRAMALWFGQMLLNFLWSPAFFGAQSTGLALIVILPMLALILAFVWQVRRLDRVAMLCFIPYAAWVAFATVLNAALFLLN</sequence>
<dbReference type="OrthoDB" id="9795496at2"/>
<evidence type="ECO:0000256" key="2">
    <source>
        <dbReference type="ARBA" id="ARBA00007524"/>
    </source>
</evidence>
<evidence type="ECO:0000256" key="3">
    <source>
        <dbReference type="ARBA" id="ARBA00022692"/>
    </source>
</evidence>
<feature type="transmembrane region" description="Helical" evidence="6">
    <location>
        <begin position="77"/>
        <end position="96"/>
    </location>
</feature>
<dbReference type="CDD" id="cd15904">
    <property type="entry name" value="TSPO_MBR"/>
    <property type="match status" value="1"/>
</dbReference>
<evidence type="ECO:0000256" key="5">
    <source>
        <dbReference type="ARBA" id="ARBA00023136"/>
    </source>
</evidence>
<dbReference type="InterPro" id="IPR038330">
    <property type="entry name" value="TspO/MBR-related_sf"/>
</dbReference>
<dbReference type="Gene3D" id="1.20.1260.100">
    <property type="entry name" value="TspO/MBR protein"/>
    <property type="match status" value="1"/>
</dbReference>
<keyword evidence="3 6" id="KW-0812">Transmembrane</keyword>
<organism evidence="7 8">
    <name type="scientific">Agrobacterium vitis</name>
    <name type="common">Rhizobium vitis</name>
    <dbReference type="NCBI Taxonomy" id="373"/>
    <lineage>
        <taxon>Bacteria</taxon>
        <taxon>Pseudomonadati</taxon>
        <taxon>Pseudomonadota</taxon>
        <taxon>Alphaproteobacteria</taxon>
        <taxon>Hyphomicrobiales</taxon>
        <taxon>Rhizobiaceae</taxon>
        <taxon>Rhizobium/Agrobacterium group</taxon>
        <taxon>Agrobacterium</taxon>
    </lineage>
</organism>
<dbReference type="PANTHER" id="PTHR10057:SF0">
    <property type="entry name" value="TRANSLOCATOR PROTEIN"/>
    <property type="match status" value="1"/>
</dbReference>
<name>A0A368NVP9_AGRVI</name>
<evidence type="ECO:0000256" key="1">
    <source>
        <dbReference type="ARBA" id="ARBA00004141"/>
    </source>
</evidence>
<keyword evidence="5 6" id="KW-0472">Membrane</keyword>
<dbReference type="FunFam" id="1.20.1260.100:FF:000001">
    <property type="entry name" value="translocator protein 2"/>
    <property type="match status" value="1"/>
</dbReference>
<proteinExistence type="inferred from homology"/>
<dbReference type="GeneID" id="60681293"/>
<evidence type="ECO:0000313" key="8">
    <source>
        <dbReference type="Proteomes" id="UP000436911"/>
    </source>
</evidence>
<accession>A0A368NVP9</accession>
<dbReference type="PIRSF" id="PIRSF005859">
    <property type="entry name" value="PBR"/>
    <property type="match status" value="1"/>
</dbReference>
<feature type="transmembrane region" description="Helical" evidence="6">
    <location>
        <begin position="44"/>
        <end position="65"/>
    </location>
</feature>
<comment type="similarity">
    <text evidence="2">Belongs to the TspO/BZRP family.</text>
</comment>
<gene>
    <name evidence="7" type="ORF">DXT89_09605</name>
</gene>
<dbReference type="Proteomes" id="UP000436911">
    <property type="component" value="Unassembled WGS sequence"/>
</dbReference>
<dbReference type="AlphaFoldDB" id="A0A368NVP9"/>
<feature type="transmembrane region" description="Helical" evidence="6">
    <location>
        <begin position="7"/>
        <end position="24"/>
    </location>
</feature>
<dbReference type="GO" id="GO:0016020">
    <property type="term" value="C:membrane"/>
    <property type="evidence" value="ECO:0007669"/>
    <property type="project" value="UniProtKB-SubCell"/>
</dbReference>